<protein>
    <submittedName>
        <fullName evidence="2">Uncharacterized protein</fullName>
    </submittedName>
</protein>
<gene>
    <name evidence="2" type="ORF">GM676_12865</name>
</gene>
<keyword evidence="1" id="KW-0472">Membrane</keyword>
<feature type="transmembrane region" description="Helical" evidence="1">
    <location>
        <begin position="270"/>
        <end position="288"/>
    </location>
</feature>
<keyword evidence="3" id="KW-1185">Reference proteome</keyword>
<dbReference type="RefSeq" id="WP_155463965.1">
    <property type="nucleotide sequence ID" value="NZ_WNKY01000011.1"/>
</dbReference>
<evidence type="ECO:0000313" key="2">
    <source>
        <dbReference type="EMBL" id="MTV38469.1"/>
    </source>
</evidence>
<proteinExistence type="predicted"/>
<dbReference type="EMBL" id="WNKY01000011">
    <property type="protein sequence ID" value="MTV38469.1"/>
    <property type="molecule type" value="Genomic_DNA"/>
</dbReference>
<evidence type="ECO:0000313" key="3">
    <source>
        <dbReference type="Proteomes" id="UP000475582"/>
    </source>
</evidence>
<feature type="transmembrane region" description="Helical" evidence="1">
    <location>
        <begin position="411"/>
        <end position="434"/>
    </location>
</feature>
<feature type="transmembrane region" description="Helical" evidence="1">
    <location>
        <begin position="359"/>
        <end position="376"/>
    </location>
</feature>
<sequence length="476" mass="51510">MNAANRQLLLQVIYDGASCRLLVRLSWIVGAFALIQLAVNYHFDKLAFGEILLLCLASGMVFLWCGAFLKNAVQQNTPTNAVLVPGLRLNLKRLTAELYVGATVLTAVLSWLLAGHPGYGLLLGALFSVYVLYAQRYSWMNLLPSVVIVSSTMVHKHPLDQLAAVADSIGEPLVTVIGTALLALLGRPALRALFPQGGDRHWIWYQRFTRQQAIASGKVLNTEPGSGIRWLAWLRKPYNAALRADSRRGAGQGRQMLHTLGTCAHDGGTVIYAAISAVIMALIGHHLATKGDPVLTMVTSTMMQAMLMMSVVVYVSTLAANAVRFSGEQGLYRLAPAAPASAQFNQVLMGALLFRSLRLWLMCTVAVVGIDAVILGQPQVRGITFALAALVLPFVPVLMRDYAAAPPRPNMLLNIVVITLVVVADIALAIVDQMHPDLPLFWFGAGVALVTAIVMRLRWQQLVALPPMLPACRAAV</sequence>
<feature type="transmembrane region" description="Helical" evidence="1">
    <location>
        <begin position="94"/>
        <end position="113"/>
    </location>
</feature>
<keyword evidence="1" id="KW-0812">Transmembrane</keyword>
<feature type="transmembrane region" description="Helical" evidence="1">
    <location>
        <begin position="21"/>
        <end position="39"/>
    </location>
</feature>
<dbReference type="AlphaFoldDB" id="A0A6L6PIB4"/>
<name>A0A6L6PIB4_9BURK</name>
<comment type="caution">
    <text evidence="2">The sequence shown here is derived from an EMBL/GenBank/DDBJ whole genome shotgun (WGS) entry which is preliminary data.</text>
</comment>
<dbReference type="Proteomes" id="UP000475582">
    <property type="component" value="Unassembled WGS sequence"/>
</dbReference>
<accession>A0A6L6PIB4</accession>
<feature type="transmembrane region" description="Helical" evidence="1">
    <location>
        <begin position="382"/>
        <end position="399"/>
    </location>
</feature>
<dbReference type="OrthoDB" id="8750340at2"/>
<feature type="transmembrane region" description="Helical" evidence="1">
    <location>
        <begin position="51"/>
        <end position="73"/>
    </location>
</feature>
<keyword evidence="1" id="KW-1133">Transmembrane helix</keyword>
<evidence type="ECO:0000256" key="1">
    <source>
        <dbReference type="SAM" id="Phobius"/>
    </source>
</evidence>
<reference evidence="2 3" key="1">
    <citation type="submission" date="2019-11" db="EMBL/GenBank/DDBJ databases">
        <title>Type strains purchased from KCTC, JCM and DSMZ.</title>
        <authorList>
            <person name="Lu H."/>
        </authorList>
    </citation>
    <scope>NUCLEOTIDE SEQUENCE [LARGE SCALE GENOMIC DNA]</scope>
    <source>
        <strain evidence="2 3">KCTC 22382</strain>
    </source>
</reference>
<feature type="transmembrane region" description="Helical" evidence="1">
    <location>
        <begin position="294"/>
        <end position="315"/>
    </location>
</feature>
<organism evidence="2 3">
    <name type="scientific">Duganella radicis</name>
    <dbReference type="NCBI Taxonomy" id="551988"/>
    <lineage>
        <taxon>Bacteria</taxon>
        <taxon>Pseudomonadati</taxon>
        <taxon>Pseudomonadota</taxon>
        <taxon>Betaproteobacteria</taxon>
        <taxon>Burkholderiales</taxon>
        <taxon>Oxalobacteraceae</taxon>
        <taxon>Telluria group</taxon>
        <taxon>Duganella</taxon>
    </lineage>
</organism>
<feature type="transmembrane region" description="Helical" evidence="1">
    <location>
        <begin position="440"/>
        <end position="459"/>
    </location>
</feature>